<proteinExistence type="inferred from homology"/>
<evidence type="ECO:0000256" key="6">
    <source>
        <dbReference type="SAM" id="Phobius"/>
    </source>
</evidence>
<dbReference type="SUPFAM" id="SSF48317">
    <property type="entry name" value="Acid phosphatase/Vanadium-dependent haloperoxidase"/>
    <property type="match status" value="1"/>
</dbReference>
<protein>
    <submittedName>
        <fullName evidence="9">Phosphatidic acid phosphatase type 2/haloperoxidase domain-containing protein</fullName>
    </submittedName>
</protein>
<dbReference type="AlphaFoldDB" id="A0A915L2U5"/>
<evidence type="ECO:0000256" key="1">
    <source>
        <dbReference type="ARBA" id="ARBA00004141"/>
    </source>
</evidence>
<dbReference type="WBParaSite" id="nRc.2.0.1.t44083-RA">
    <property type="protein sequence ID" value="nRc.2.0.1.t44083-RA"/>
    <property type="gene ID" value="nRc.2.0.1.g44083"/>
</dbReference>
<dbReference type="OMA" id="SAKLCIA"/>
<evidence type="ECO:0000313" key="9">
    <source>
        <dbReference type="WBParaSite" id="nRc.2.0.1.t44083-RA"/>
    </source>
</evidence>
<keyword evidence="8" id="KW-1185">Reference proteome</keyword>
<dbReference type="InterPro" id="IPR036938">
    <property type="entry name" value="PAP2/HPO_sf"/>
</dbReference>
<dbReference type="GO" id="GO:0005886">
    <property type="term" value="C:plasma membrane"/>
    <property type="evidence" value="ECO:0007669"/>
    <property type="project" value="TreeGrafter"/>
</dbReference>
<dbReference type="GO" id="GO:0008195">
    <property type="term" value="F:phosphatidate phosphatase activity"/>
    <property type="evidence" value="ECO:0007669"/>
    <property type="project" value="TreeGrafter"/>
</dbReference>
<comment type="similarity">
    <text evidence="2">Belongs to the PA-phosphatase related phosphoesterase family.</text>
</comment>
<dbReference type="CDD" id="cd03384">
    <property type="entry name" value="PAP2_wunen"/>
    <property type="match status" value="1"/>
</dbReference>
<dbReference type="InterPro" id="IPR000326">
    <property type="entry name" value="PAP2/HPO"/>
</dbReference>
<feature type="transmembrane region" description="Helical" evidence="6">
    <location>
        <begin position="83"/>
        <end position="107"/>
    </location>
</feature>
<dbReference type="InterPro" id="IPR043216">
    <property type="entry name" value="PAP-like"/>
</dbReference>
<name>A0A915L2U5_ROMCU</name>
<feature type="transmembrane region" description="Helical" evidence="6">
    <location>
        <begin position="50"/>
        <end position="71"/>
    </location>
</feature>
<comment type="subcellular location">
    <subcellularLocation>
        <location evidence="1">Membrane</location>
        <topology evidence="1">Multi-pass membrane protein</topology>
    </subcellularLocation>
</comment>
<keyword evidence="3 6" id="KW-0812">Transmembrane</keyword>
<sequence>MLRKLAEMTILVLSFCFSIVLRLIEPSSRGFYCNDTTIRYPYTHNTVSSTGLFLVTIVFDSAVVAAVEYYFFRRDTAPDRRSYWSTIYDMLMCYLFGYACCLALTSATKVTVGRLRPHFLAVCKPDWSKIKCKNLTYVEPDVIHCAALDAKAVRQARMSFPSGHALISFYAATFLVLYVNLKTEEFKSLTTLLMKYGAQFTLITAASCVSLSRITDNAHHWSDVLVGTIAGVLVATTFVRTMLPILSPRKVMDQEKTANSA</sequence>
<feature type="transmembrane region" description="Helical" evidence="6">
    <location>
        <begin position="224"/>
        <end position="246"/>
    </location>
</feature>
<dbReference type="Proteomes" id="UP000887565">
    <property type="component" value="Unplaced"/>
</dbReference>
<keyword evidence="4 6" id="KW-1133">Transmembrane helix</keyword>
<dbReference type="GO" id="GO:0006644">
    <property type="term" value="P:phospholipid metabolic process"/>
    <property type="evidence" value="ECO:0007669"/>
    <property type="project" value="InterPro"/>
</dbReference>
<feature type="domain" description="Phosphatidic acid phosphatase type 2/haloperoxidase" evidence="7">
    <location>
        <begin position="91"/>
        <end position="239"/>
    </location>
</feature>
<dbReference type="SMART" id="SM00014">
    <property type="entry name" value="acidPPc"/>
    <property type="match status" value="1"/>
</dbReference>
<evidence type="ECO:0000313" key="8">
    <source>
        <dbReference type="Proteomes" id="UP000887565"/>
    </source>
</evidence>
<dbReference type="Pfam" id="PF01569">
    <property type="entry name" value="PAP2"/>
    <property type="match status" value="1"/>
</dbReference>
<dbReference type="GO" id="GO:0046839">
    <property type="term" value="P:phospholipid dephosphorylation"/>
    <property type="evidence" value="ECO:0007669"/>
    <property type="project" value="TreeGrafter"/>
</dbReference>
<keyword evidence="5 6" id="KW-0472">Membrane</keyword>
<evidence type="ECO:0000256" key="5">
    <source>
        <dbReference type="ARBA" id="ARBA00023136"/>
    </source>
</evidence>
<evidence type="ECO:0000256" key="3">
    <source>
        <dbReference type="ARBA" id="ARBA00022692"/>
    </source>
</evidence>
<feature type="transmembrane region" description="Helical" evidence="6">
    <location>
        <begin position="193"/>
        <end position="212"/>
    </location>
</feature>
<feature type="transmembrane region" description="Helical" evidence="6">
    <location>
        <begin position="163"/>
        <end position="181"/>
    </location>
</feature>
<dbReference type="PANTHER" id="PTHR10165:SF103">
    <property type="entry name" value="PHOSPHOLIPID PHOSPHATASE HOMOLOG 1.2 HOMOLOG"/>
    <property type="match status" value="1"/>
</dbReference>
<reference evidence="9" key="1">
    <citation type="submission" date="2022-11" db="UniProtKB">
        <authorList>
            <consortium name="WormBaseParasite"/>
        </authorList>
    </citation>
    <scope>IDENTIFICATION</scope>
</reference>
<organism evidence="8 9">
    <name type="scientific">Romanomermis culicivorax</name>
    <name type="common">Nematode worm</name>
    <dbReference type="NCBI Taxonomy" id="13658"/>
    <lineage>
        <taxon>Eukaryota</taxon>
        <taxon>Metazoa</taxon>
        <taxon>Ecdysozoa</taxon>
        <taxon>Nematoda</taxon>
        <taxon>Enoplea</taxon>
        <taxon>Dorylaimia</taxon>
        <taxon>Mermithida</taxon>
        <taxon>Mermithoidea</taxon>
        <taxon>Mermithidae</taxon>
        <taxon>Romanomermis</taxon>
    </lineage>
</organism>
<dbReference type="GO" id="GO:0007165">
    <property type="term" value="P:signal transduction"/>
    <property type="evidence" value="ECO:0007669"/>
    <property type="project" value="TreeGrafter"/>
</dbReference>
<dbReference type="PANTHER" id="PTHR10165">
    <property type="entry name" value="LIPID PHOSPHATE PHOSPHATASE"/>
    <property type="match status" value="1"/>
</dbReference>
<evidence type="ECO:0000256" key="4">
    <source>
        <dbReference type="ARBA" id="ARBA00022989"/>
    </source>
</evidence>
<evidence type="ECO:0000259" key="7">
    <source>
        <dbReference type="SMART" id="SM00014"/>
    </source>
</evidence>
<accession>A0A915L2U5</accession>
<evidence type="ECO:0000256" key="2">
    <source>
        <dbReference type="ARBA" id="ARBA00008816"/>
    </source>
</evidence>
<dbReference type="Gene3D" id="1.20.144.10">
    <property type="entry name" value="Phosphatidic acid phosphatase type 2/haloperoxidase"/>
    <property type="match status" value="1"/>
</dbReference>